<dbReference type="PANTHER" id="PTHR33620:SF1">
    <property type="entry name" value="UREASE ACCESSORY PROTEIN F"/>
    <property type="match status" value="1"/>
</dbReference>
<dbReference type="AlphaFoldDB" id="A0A382KTN1"/>
<organism evidence="3">
    <name type="scientific">marine metagenome</name>
    <dbReference type="NCBI Taxonomy" id="408172"/>
    <lineage>
        <taxon>unclassified sequences</taxon>
        <taxon>metagenomes</taxon>
        <taxon>ecological metagenomes</taxon>
    </lineage>
</organism>
<proteinExistence type="inferred from homology"/>
<accession>A0A382KTN1</accession>
<dbReference type="HAMAP" id="MF_01385">
    <property type="entry name" value="UreF"/>
    <property type="match status" value="1"/>
</dbReference>
<evidence type="ECO:0000256" key="1">
    <source>
        <dbReference type="ARBA" id="ARBA00022988"/>
    </source>
</evidence>
<keyword evidence="2" id="KW-0143">Chaperone</keyword>
<dbReference type="GO" id="GO:0016151">
    <property type="term" value="F:nickel cation binding"/>
    <property type="evidence" value="ECO:0007669"/>
    <property type="project" value="InterPro"/>
</dbReference>
<evidence type="ECO:0000313" key="3">
    <source>
        <dbReference type="EMBL" id="SVC26925.1"/>
    </source>
</evidence>
<evidence type="ECO:0000256" key="2">
    <source>
        <dbReference type="ARBA" id="ARBA00023186"/>
    </source>
</evidence>
<dbReference type="Gene3D" id="1.10.4190.10">
    <property type="entry name" value="Urease accessory protein UreF"/>
    <property type="match status" value="1"/>
</dbReference>
<dbReference type="EMBL" id="UINC01082292">
    <property type="protein sequence ID" value="SVC26925.1"/>
    <property type="molecule type" value="Genomic_DNA"/>
</dbReference>
<evidence type="ECO:0008006" key="4">
    <source>
        <dbReference type="Google" id="ProtNLM"/>
    </source>
</evidence>
<dbReference type="PANTHER" id="PTHR33620">
    <property type="entry name" value="UREASE ACCESSORY PROTEIN F"/>
    <property type="match status" value="1"/>
</dbReference>
<dbReference type="InterPro" id="IPR002639">
    <property type="entry name" value="UreF"/>
</dbReference>
<dbReference type="InterPro" id="IPR038277">
    <property type="entry name" value="UreF_sf"/>
</dbReference>
<name>A0A382KTN1_9ZZZZ</name>
<sequence length="226" mass="25186">MNSDRPRATLRLMQLCSPMLPVGAYAYSQGLEFAVSSGWIKDDNTTSIWIQGLLENSLTNLDMPLLSRLHNAWSVNDKKNVLYWNDFLFASRDSRELQAEEQQLAHALARLLGDLGISEAVEWRESSRACFLTLFSLGASHWKIPLNEASWGYLWMWAENQVLAAIKLVPLGQTSGQKILSSAIAIIPELVSTGLSLKDENIGYTAPGQGIASALHETQYSRLFRS</sequence>
<dbReference type="PIRSF" id="PIRSF009467">
    <property type="entry name" value="Ureas_acces_UreF"/>
    <property type="match status" value="1"/>
</dbReference>
<dbReference type="Pfam" id="PF01730">
    <property type="entry name" value="UreF"/>
    <property type="match status" value="1"/>
</dbReference>
<gene>
    <name evidence="3" type="ORF">METZ01_LOCUS279779</name>
</gene>
<reference evidence="3" key="1">
    <citation type="submission" date="2018-05" db="EMBL/GenBank/DDBJ databases">
        <authorList>
            <person name="Lanie J.A."/>
            <person name="Ng W.-L."/>
            <person name="Kazmierczak K.M."/>
            <person name="Andrzejewski T.M."/>
            <person name="Davidsen T.M."/>
            <person name="Wayne K.J."/>
            <person name="Tettelin H."/>
            <person name="Glass J.I."/>
            <person name="Rusch D."/>
            <person name="Podicherti R."/>
            <person name="Tsui H.-C.T."/>
            <person name="Winkler M.E."/>
        </authorList>
    </citation>
    <scope>NUCLEOTIDE SEQUENCE</scope>
</reference>
<keyword evidence="1" id="KW-0996">Nickel insertion</keyword>
<protein>
    <recommendedName>
        <fullName evidence="4">Urease accessory protein UreF</fullName>
    </recommendedName>
</protein>